<dbReference type="GO" id="GO:0004792">
    <property type="term" value="F:thiosulfate-cyanide sulfurtransferase activity"/>
    <property type="evidence" value="ECO:0007669"/>
    <property type="project" value="InterPro"/>
</dbReference>
<evidence type="ECO:0000259" key="1">
    <source>
        <dbReference type="PROSITE" id="PS50206"/>
    </source>
</evidence>
<dbReference type="InterPro" id="IPR001307">
    <property type="entry name" value="Thiosulphate_STrfase_CS"/>
</dbReference>
<evidence type="ECO:0000313" key="3">
    <source>
        <dbReference type="Proteomes" id="UP000501452"/>
    </source>
</evidence>
<dbReference type="EMBL" id="CP045119">
    <property type="protein sequence ID" value="QIN84736.1"/>
    <property type="molecule type" value="Genomic_DNA"/>
</dbReference>
<dbReference type="KEGG" id="rub:GBA63_20355"/>
<dbReference type="PANTHER" id="PTHR43031:SF1">
    <property type="entry name" value="PYRIDINE NUCLEOTIDE-DISULPHIDE OXIDOREDUCTASE"/>
    <property type="match status" value="1"/>
</dbReference>
<dbReference type="PROSITE" id="PS50206">
    <property type="entry name" value="RHODANESE_3"/>
    <property type="match status" value="1"/>
</dbReference>
<feature type="domain" description="Rhodanese" evidence="1">
    <location>
        <begin position="26"/>
        <end position="112"/>
    </location>
</feature>
<dbReference type="Gene3D" id="3.40.250.10">
    <property type="entry name" value="Rhodanese-like domain"/>
    <property type="match status" value="1"/>
</dbReference>
<reference evidence="2 3" key="1">
    <citation type="submission" date="2019-10" db="EMBL/GenBank/DDBJ databases">
        <title>Rubrobacter sp nov SCSIO 52090 isolated from a deep-sea sediment in the South China Sea.</title>
        <authorList>
            <person name="Chen R.W."/>
        </authorList>
    </citation>
    <scope>NUCLEOTIDE SEQUENCE [LARGE SCALE GENOMIC DNA]</scope>
    <source>
        <strain evidence="2 3">SCSIO 52909</strain>
    </source>
</reference>
<dbReference type="Pfam" id="PF00581">
    <property type="entry name" value="Rhodanese"/>
    <property type="match status" value="1"/>
</dbReference>
<keyword evidence="3" id="KW-1185">Reference proteome</keyword>
<dbReference type="SUPFAM" id="SSF52821">
    <property type="entry name" value="Rhodanese/Cell cycle control phosphatase"/>
    <property type="match status" value="1"/>
</dbReference>
<dbReference type="PANTHER" id="PTHR43031">
    <property type="entry name" value="FAD-DEPENDENT OXIDOREDUCTASE"/>
    <property type="match status" value="1"/>
</dbReference>
<organism evidence="2 3">
    <name type="scientific">Rubrobacter tropicus</name>
    <dbReference type="NCBI Taxonomy" id="2653851"/>
    <lineage>
        <taxon>Bacteria</taxon>
        <taxon>Bacillati</taxon>
        <taxon>Actinomycetota</taxon>
        <taxon>Rubrobacteria</taxon>
        <taxon>Rubrobacterales</taxon>
        <taxon>Rubrobacteraceae</taxon>
        <taxon>Rubrobacter</taxon>
    </lineage>
</organism>
<name>A0A6G8QE16_9ACTN</name>
<gene>
    <name evidence="2" type="ORF">GBA63_20355</name>
</gene>
<dbReference type="InterPro" id="IPR036873">
    <property type="entry name" value="Rhodanese-like_dom_sf"/>
</dbReference>
<dbReference type="PROSITE" id="PS00380">
    <property type="entry name" value="RHODANESE_1"/>
    <property type="match status" value="1"/>
</dbReference>
<dbReference type="InterPro" id="IPR001763">
    <property type="entry name" value="Rhodanese-like_dom"/>
</dbReference>
<sequence length="112" mass="12386">MDMYQREPVGEGAHQEIFPEEVERWRRRGASIVDVREGWEYERGHLPGAANVPLGELPERMGELGKGPIVLVCASGNRSEQGARFLSRSGFGEVANLLGGTVGWARRGRPLE</sequence>
<protein>
    <submittedName>
        <fullName evidence="2">Rhodanese-like domain-containing protein</fullName>
    </submittedName>
</protein>
<dbReference type="InterPro" id="IPR050229">
    <property type="entry name" value="GlpE_sulfurtransferase"/>
</dbReference>
<dbReference type="Proteomes" id="UP000501452">
    <property type="component" value="Chromosome"/>
</dbReference>
<evidence type="ECO:0000313" key="2">
    <source>
        <dbReference type="EMBL" id="QIN84736.1"/>
    </source>
</evidence>
<dbReference type="AlphaFoldDB" id="A0A6G8QE16"/>
<dbReference type="SMART" id="SM00450">
    <property type="entry name" value="RHOD"/>
    <property type="match status" value="1"/>
</dbReference>
<dbReference type="CDD" id="cd00158">
    <property type="entry name" value="RHOD"/>
    <property type="match status" value="1"/>
</dbReference>
<proteinExistence type="predicted"/>
<accession>A0A6G8QE16</accession>